<feature type="domain" description="Protein kinase" evidence="3">
    <location>
        <begin position="37"/>
        <end position="374"/>
    </location>
</feature>
<dbReference type="Proteomes" id="UP001188597">
    <property type="component" value="Unassembled WGS sequence"/>
</dbReference>
<keyword evidence="1" id="KW-0547">Nucleotide-binding</keyword>
<evidence type="ECO:0000313" key="5">
    <source>
        <dbReference type="Proteomes" id="UP001188597"/>
    </source>
</evidence>
<dbReference type="Pfam" id="PF07714">
    <property type="entry name" value="PK_Tyr_Ser-Thr"/>
    <property type="match status" value="1"/>
</dbReference>
<reference evidence="4" key="1">
    <citation type="submission" date="2022-12" db="EMBL/GenBank/DDBJ databases">
        <title>Draft genome assemblies for two species of Escallonia (Escalloniales).</title>
        <authorList>
            <person name="Chanderbali A."/>
            <person name="Dervinis C."/>
            <person name="Anghel I."/>
            <person name="Soltis D."/>
            <person name="Soltis P."/>
            <person name="Zapata F."/>
        </authorList>
    </citation>
    <scope>NUCLEOTIDE SEQUENCE</scope>
    <source>
        <strain evidence="4">UCBG64.0493</strain>
        <tissue evidence="4">Leaf</tissue>
    </source>
</reference>
<accession>A0AA88V4K9</accession>
<sequence>MIGGQTRSSPESGKELIVGSSPIPFTYKDLQLFTDDFSEENLICAAHFGKVYRGKIPQGWDAGEGQHVTVKIWEDIVKTDPLRFVAVPSDCATRFRDELDFLLRPDVDSHPNLVRLKGYCCEDNHLCSVYDLKSSDTLHNFVAKEWLSSGWIRPGDEWKLPLRPPMVFMTGTLKWLDVIKIALGVARALDFLHSHTPPYLIRDLSSAYVMLDEDFNPVLFEFAMLTGGATGDKPPWLVWYFLGSHGYCDWWFTVTGFDAHDDTNISILARLCVDEKEPRRPSMKEVVKQLQRMHVVRRYGESMNDTPSKLHNPHAHIPLVLHVHTPILLDDLLVITIGIQSSNDSWCCEEIEQNMRYGNKNMQQLDEHVSLREA</sequence>
<dbReference type="InterPro" id="IPR001245">
    <property type="entry name" value="Ser-Thr/Tyr_kinase_cat_dom"/>
</dbReference>
<evidence type="ECO:0000256" key="2">
    <source>
        <dbReference type="ARBA" id="ARBA00022840"/>
    </source>
</evidence>
<dbReference type="AlphaFoldDB" id="A0AA88V4K9"/>
<evidence type="ECO:0000313" key="4">
    <source>
        <dbReference type="EMBL" id="KAK3001684.1"/>
    </source>
</evidence>
<dbReference type="Gene3D" id="1.10.510.10">
    <property type="entry name" value="Transferase(Phosphotransferase) domain 1"/>
    <property type="match status" value="1"/>
</dbReference>
<proteinExistence type="predicted"/>
<dbReference type="InterPro" id="IPR000719">
    <property type="entry name" value="Prot_kinase_dom"/>
</dbReference>
<organism evidence="4 5">
    <name type="scientific">Escallonia herrerae</name>
    <dbReference type="NCBI Taxonomy" id="1293975"/>
    <lineage>
        <taxon>Eukaryota</taxon>
        <taxon>Viridiplantae</taxon>
        <taxon>Streptophyta</taxon>
        <taxon>Embryophyta</taxon>
        <taxon>Tracheophyta</taxon>
        <taxon>Spermatophyta</taxon>
        <taxon>Magnoliopsida</taxon>
        <taxon>eudicotyledons</taxon>
        <taxon>Gunneridae</taxon>
        <taxon>Pentapetalae</taxon>
        <taxon>asterids</taxon>
        <taxon>campanulids</taxon>
        <taxon>Escalloniales</taxon>
        <taxon>Escalloniaceae</taxon>
        <taxon>Escallonia</taxon>
    </lineage>
</organism>
<keyword evidence="2" id="KW-0067">ATP-binding</keyword>
<name>A0AA88V4K9_9ASTE</name>
<keyword evidence="5" id="KW-1185">Reference proteome</keyword>
<evidence type="ECO:0000256" key="1">
    <source>
        <dbReference type="ARBA" id="ARBA00022741"/>
    </source>
</evidence>
<dbReference type="Gene3D" id="3.30.200.20">
    <property type="entry name" value="Phosphorylase Kinase, domain 1"/>
    <property type="match status" value="1"/>
</dbReference>
<dbReference type="GO" id="GO:0005886">
    <property type="term" value="C:plasma membrane"/>
    <property type="evidence" value="ECO:0007669"/>
    <property type="project" value="TreeGrafter"/>
</dbReference>
<dbReference type="PANTHER" id="PTHR27001">
    <property type="entry name" value="OS01G0253100 PROTEIN"/>
    <property type="match status" value="1"/>
</dbReference>
<evidence type="ECO:0000259" key="3">
    <source>
        <dbReference type="PROSITE" id="PS50011"/>
    </source>
</evidence>
<dbReference type="PROSITE" id="PS50011">
    <property type="entry name" value="PROTEIN_KINASE_DOM"/>
    <property type="match status" value="1"/>
</dbReference>
<dbReference type="InterPro" id="IPR011009">
    <property type="entry name" value="Kinase-like_dom_sf"/>
</dbReference>
<gene>
    <name evidence="4" type="ORF">RJ639_021887</name>
</gene>
<dbReference type="SUPFAM" id="SSF56112">
    <property type="entry name" value="Protein kinase-like (PK-like)"/>
    <property type="match status" value="1"/>
</dbReference>
<dbReference type="GO" id="GO:0004672">
    <property type="term" value="F:protein kinase activity"/>
    <property type="evidence" value="ECO:0007669"/>
    <property type="project" value="InterPro"/>
</dbReference>
<dbReference type="GO" id="GO:0005524">
    <property type="term" value="F:ATP binding"/>
    <property type="evidence" value="ECO:0007669"/>
    <property type="project" value="UniProtKB-KW"/>
</dbReference>
<protein>
    <recommendedName>
        <fullName evidence="3">Protein kinase domain-containing protein</fullName>
    </recommendedName>
</protein>
<dbReference type="PANTHER" id="PTHR27001:SF931">
    <property type="entry name" value="OS11G0664100 PROTEIN"/>
    <property type="match status" value="1"/>
</dbReference>
<dbReference type="EMBL" id="JAVXUP010002735">
    <property type="protein sequence ID" value="KAK3001684.1"/>
    <property type="molecule type" value="Genomic_DNA"/>
</dbReference>
<comment type="caution">
    <text evidence="4">The sequence shown here is derived from an EMBL/GenBank/DDBJ whole genome shotgun (WGS) entry which is preliminary data.</text>
</comment>